<proteinExistence type="predicted"/>
<dbReference type="GeneID" id="70249995"/>
<evidence type="ECO:0000313" key="3">
    <source>
        <dbReference type="Proteomes" id="UP001201262"/>
    </source>
</evidence>
<organism evidence="2 3">
    <name type="scientific">Talaromyces proteolyticus</name>
    <dbReference type="NCBI Taxonomy" id="1131652"/>
    <lineage>
        <taxon>Eukaryota</taxon>
        <taxon>Fungi</taxon>
        <taxon>Dikarya</taxon>
        <taxon>Ascomycota</taxon>
        <taxon>Pezizomycotina</taxon>
        <taxon>Eurotiomycetes</taxon>
        <taxon>Eurotiomycetidae</taxon>
        <taxon>Eurotiales</taxon>
        <taxon>Trichocomaceae</taxon>
        <taxon>Talaromyces</taxon>
        <taxon>Talaromyces sect. Bacilispori</taxon>
    </lineage>
</organism>
<feature type="region of interest" description="Disordered" evidence="1">
    <location>
        <begin position="18"/>
        <end position="37"/>
    </location>
</feature>
<dbReference type="Proteomes" id="UP001201262">
    <property type="component" value="Unassembled WGS sequence"/>
</dbReference>
<keyword evidence="3" id="KW-1185">Reference proteome</keyword>
<name>A0AAD4Q4B0_9EURO</name>
<reference evidence="2" key="1">
    <citation type="submission" date="2021-12" db="EMBL/GenBank/DDBJ databases">
        <title>Convergent genome expansion in fungi linked to evolution of root-endophyte symbiosis.</title>
        <authorList>
            <consortium name="DOE Joint Genome Institute"/>
            <person name="Ke Y.-H."/>
            <person name="Bonito G."/>
            <person name="Liao H.-L."/>
            <person name="Looney B."/>
            <person name="Rojas-Flechas A."/>
            <person name="Nash J."/>
            <person name="Hameed K."/>
            <person name="Schadt C."/>
            <person name="Martin F."/>
            <person name="Crous P.W."/>
            <person name="Miettinen O."/>
            <person name="Magnuson J.K."/>
            <person name="Labbe J."/>
            <person name="Jacobson D."/>
            <person name="Doktycz M.J."/>
            <person name="Veneault-Fourrey C."/>
            <person name="Kuo A."/>
            <person name="Mondo S."/>
            <person name="Calhoun S."/>
            <person name="Riley R."/>
            <person name="Ohm R."/>
            <person name="LaButti K."/>
            <person name="Andreopoulos B."/>
            <person name="Pangilinan J."/>
            <person name="Nolan M."/>
            <person name="Tritt A."/>
            <person name="Clum A."/>
            <person name="Lipzen A."/>
            <person name="Daum C."/>
            <person name="Barry K."/>
            <person name="Grigoriev I.V."/>
            <person name="Vilgalys R."/>
        </authorList>
    </citation>
    <scope>NUCLEOTIDE SEQUENCE</scope>
    <source>
        <strain evidence="2">PMI_201</strain>
    </source>
</reference>
<comment type="caution">
    <text evidence="2">The sequence shown here is derived from an EMBL/GenBank/DDBJ whole genome shotgun (WGS) entry which is preliminary data.</text>
</comment>
<evidence type="ECO:0000313" key="2">
    <source>
        <dbReference type="EMBL" id="KAH8705984.1"/>
    </source>
</evidence>
<dbReference type="RefSeq" id="XP_046078605.1">
    <property type="nucleotide sequence ID" value="XM_046219708.1"/>
</dbReference>
<gene>
    <name evidence="2" type="ORF">BGW36DRAFT_422509</name>
</gene>
<evidence type="ECO:0000256" key="1">
    <source>
        <dbReference type="SAM" id="MobiDB-lite"/>
    </source>
</evidence>
<dbReference type="AlphaFoldDB" id="A0AAD4Q4B0"/>
<protein>
    <submittedName>
        <fullName evidence="2">Uncharacterized protein</fullName>
    </submittedName>
</protein>
<dbReference type="EMBL" id="JAJTJA010000001">
    <property type="protein sequence ID" value="KAH8705984.1"/>
    <property type="molecule type" value="Genomic_DNA"/>
</dbReference>
<sequence>MYWVSGVLRTAGIARVEDEGGRAGEGPHSWDGEPEEGFTDKVLDIGITIGNHGPEESDGGL</sequence>
<accession>A0AAD4Q4B0</accession>